<dbReference type="PANTHER" id="PTHR30003">
    <property type="entry name" value="L-LACTATE PERMEASE"/>
    <property type="match status" value="1"/>
</dbReference>
<keyword evidence="6 8" id="KW-1133">Transmembrane helix</keyword>
<evidence type="ECO:0000256" key="8">
    <source>
        <dbReference type="RuleBase" id="RU365092"/>
    </source>
</evidence>
<evidence type="ECO:0000256" key="5">
    <source>
        <dbReference type="ARBA" id="ARBA00022692"/>
    </source>
</evidence>
<evidence type="ECO:0000256" key="7">
    <source>
        <dbReference type="ARBA" id="ARBA00023136"/>
    </source>
</evidence>
<evidence type="ECO:0000313" key="9">
    <source>
        <dbReference type="EMBL" id="KAB7655140.1"/>
    </source>
</evidence>
<gene>
    <name evidence="9" type="ORF">GBM95_09750</name>
</gene>
<evidence type="ECO:0000256" key="3">
    <source>
        <dbReference type="ARBA" id="ARBA00022448"/>
    </source>
</evidence>
<comment type="function">
    <text evidence="8">Uptake of L-lactate across the membrane. Can also transport D-lactate and glycolate.</text>
</comment>
<dbReference type="Proteomes" id="UP000430564">
    <property type="component" value="Unassembled WGS sequence"/>
</dbReference>
<dbReference type="GO" id="GO:0005886">
    <property type="term" value="C:plasma membrane"/>
    <property type="evidence" value="ECO:0007669"/>
    <property type="project" value="UniProtKB-SubCell"/>
</dbReference>
<feature type="transmembrane region" description="Helical" evidence="8">
    <location>
        <begin position="20"/>
        <end position="42"/>
    </location>
</feature>
<comment type="caution">
    <text evidence="9">The sequence shown here is derived from an EMBL/GenBank/DDBJ whole genome shotgun (WGS) entry which is preliminary data.</text>
</comment>
<protein>
    <recommendedName>
        <fullName evidence="8">L-lactate permease</fullName>
    </recommendedName>
</protein>
<keyword evidence="4" id="KW-1003">Cell membrane</keyword>
<keyword evidence="8" id="KW-0997">Cell inner membrane</keyword>
<dbReference type="GO" id="GO:0015129">
    <property type="term" value="F:lactate transmembrane transporter activity"/>
    <property type="evidence" value="ECO:0007669"/>
    <property type="project" value="UniProtKB-UniRule"/>
</dbReference>
<dbReference type="Pfam" id="PF02652">
    <property type="entry name" value="Lactate_perm"/>
    <property type="match status" value="1"/>
</dbReference>
<evidence type="ECO:0000256" key="4">
    <source>
        <dbReference type="ARBA" id="ARBA00022475"/>
    </source>
</evidence>
<evidence type="ECO:0000313" key="10">
    <source>
        <dbReference type="Proteomes" id="UP000430564"/>
    </source>
</evidence>
<organism evidence="9 10">
    <name type="scientific">Sutterella seckii</name>
    <dbReference type="NCBI Taxonomy" id="1944635"/>
    <lineage>
        <taxon>Bacteria</taxon>
        <taxon>Pseudomonadati</taxon>
        <taxon>Pseudomonadota</taxon>
        <taxon>Betaproteobacteria</taxon>
        <taxon>Burkholderiales</taxon>
        <taxon>Sutterellaceae</taxon>
        <taxon>Sutterella</taxon>
    </lineage>
</organism>
<dbReference type="GO" id="GO:0015295">
    <property type="term" value="F:solute:proton symporter activity"/>
    <property type="evidence" value="ECO:0007669"/>
    <property type="project" value="TreeGrafter"/>
</dbReference>
<name>A0A6I1EQA0_9BURK</name>
<keyword evidence="5 8" id="KW-0812">Transmembrane</keyword>
<dbReference type="PANTHER" id="PTHR30003:SF0">
    <property type="entry name" value="GLYCOLATE PERMEASE GLCA-RELATED"/>
    <property type="match status" value="1"/>
</dbReference>
<dbReference type="OrthoDB" id="9761056at2"/>
<feature type="transmembrane region" description="Helical" evidence="8">
    <location>
        <begin position="101"/>
        <end position="119"/>
    </location>
</feature>
<proteinExistence type="inferred from homology"/>
<keyword evidence="3 8" id="KW-0813">Transport</keyword>
<comment type="subcellular location">
    <subcellularLocation>
        <location evidence="8">Cell inner membrane</location>
        <topology evidence="8">Multi-pass membrane protein</topology>
    </subcellularLocation>
    <subcellularLocation>
        <location evidence="1">Cell membrane</location>
        <topology evidence="1">Multi-pass membrane protein</topology>
    </subcellularLocation>
</comment>
<dbReference type="RefSeq" id="WP_152158924.1">
    <property type="nucleotide sequence ID" value="NZ_WEHX01000089.1"/>
</dbReference>
<evidence type="ECO:0000256" key="6">
    <source>
        <dbReference type="ARBA" id="ARBA00022989"/>
    </source>
</evidence>
<accession>A0A6I1EQA0</accession>
<comment type="caution">
    <text evidence="8">Lacks conserved residue(s) required for the propagation of feature annotation.</text>
</comment>
<keyword evidence="7 8" id="KW-0472">Membrane</keyword>
<evidence type="ECO:0000256" key="1">
    <source>
        <dbReference type="ARBA" id="ARBA00004651"/>
    </source>
</evidence>
<dbReference type="EMBL" id="WEHX01000089">
    <property type="protein sequence ID" value="KAB7655140.1"/>
    <property type="molecule type" value="Genomic_DNA"/>
</dbReference>
<comment type="similarity">
    <text evidence="2 8">Belongs to the lactate permease family.</text>
</comment>
<dbReference type="InterPro" id="IPR003804">
    <property type="entry name" value="Lactate_perm"/>
</dbReference>
<sequence>MRQLLNTFVNKAAGDRFAWISPLFGMLGTFVTGSVVNSNVLFGKLQLLAAHEAGMSSVWFAAANAAGATVGKMVAPQSIAIAASASAVLAQSSSKMLSGTLRYAIAGAVVLAAITGLFAF</sequence>
<dbReference type="AlphaFoldDB" id="A0A6I1EQA0"/>
<evidence type="ECO:0000256" key="2">
    <source>
        <dbReference type="ARBA" id="ARBA00010100"/>
    </source>
</evidence>
<reference evidence="9 10" key="1">
    <citation type="submission" date="2019-10" db="EMBL/GenBank/DDBJ databases">
        <title>Genome diversity of Sutterella seckii.</title>
        <authorList>
            <person name="Chaplin A.V."/>
            <person name="Sokolova S.R."/>
            <person name="Mosin K.A."/>
            <person name="Ivanova E.L."/>
            <person name="Kochetkova T.O."/>
            <person name="Goltsov A.Y."/>
            <person name="Trofimov D.Y."/>
            <person name="Efimov B.A."/>
        </authorList>
    </citation>
    <scope>NUCLEOTIDE SEQUENCE [LARGE SCALE GENOMIC DNA]</scope>
    <source>
        <strain evidence="9 10">ASD393</strain>
    </source>
</reference>